<sequence>MLGKDDRSKDKRNKMKQLKQTRRGTTTTTTSSSSPPGTAKARSIVDIADSSDEPRFNRKPTSSTGGGGNWSSSRPSSLAAQKNRDLVGTLPPTDDTDDLELDLNGAPIDENARAQLRAADYQQLSQFASMGGGHFSFGAEKEWNNIGPTKEQAAPISQKLFTLNLGLLASGLQTIPFYKLMDYPTTMFTRQQLQEQNKTAEKAEKVYQQRVLRETNGTASGKSRVSSAKVPGTTVSATATANAPAPAASQPDELDELLALTDTTLNLKIASPIIQSATPSSNSKTDVEQWLDTVLDE</sequence>
<dbReference type="KEGG" id="dwi:6649214"/>
<dbReference type="STRING" id="7260.B4NDU5"/>
<keyword evidence="3" id="KW-1185">Reference proteome</keyword>
<dbReference type="PANTHER" id="PTHR16524:SF2">
    <property type="entry name" value="CELL DEATH REGULATOR AVEN"/>
    <property type="match status" value="1"/>
</dbReference>
<dbReference type="GO" id="GO:0005634">
    <property type="term" value="C:nucleus"/>
    <property type="evidence" value="ECO:0007669"/>
    <property type="project" value="EnsemblMetazoa"/>
</dbReference>
<reference evidence="2 3" key="1">
    <citation type="journal article" date="2007" name="Nature">
        <title>Evolution of genes and genomes on the Drosophila phylogeny.</title>
        <authorList>
            <consortium name="Drosophila 12 Genomes Consortium"/>
            <person name="Clark A.G."/>
            <person name="Eisen M.B."/>
            <person name="Smith D.R."/>
            <person name="Bergman C.M."/>
            <person name="Oliver B."/>
            <person name="Markow T.A."/>
            <person name="Kaufman T.C."/>
            <person name="Kellis M."/>
            <person name="Gelbart W."/>
            <person name="Iyer V.N."/>
            <person name="Pollard D.A."/>
            <person name="Sackton T.B."/>
            <person name="Larracuente A.M."/>
            <person name="Singh N.D."/>
            <person name="Abad J.P."/>
            <person name="Abt D.N."/>
            <person name="Adryan B."/>
            <person name="Aguade M."/>
            <person name="Akashi H."/>
            <person name="Anderson W.W."/>
            <person name="Aquadro C.F."/>
            <person name="Ardell D.H."/>
            <person name="Arguello R."/>
            <person name="Artieri C.G."/>
            <person name="Barbash D.A."/>
            <person name="Barker D."/>
            <person name="Barsanti P."/>
            <person name="Batterham P."/>
            <person name="Batzoglou S."/>
            <person name="Begun D."/>
            <person name="Bhutkar A."/>
            <person name="Blanco E."/>
            <person name="Bosak S.A."/>
            <person name="Bradley R.K."/>
            <person name="Brand A.D."/>
            <person name="Brent M.R."/>
            <person name="Brooks A.N."/>
            <person name="Brown R.H."/>
            <person name="Butlin R.K."/>
            <person name="Caggese C."/>
            <person name="Calvi B.R."/>
            <person name="Bernardo de Carvalho A."/>
            <person name="Caspi A."/>
            <person name="Castrezana S."/>
            <person name="Celniker S.E."/>
            <person name="Chang J.L."/>
            <person name="Chapple C."/>
            <person name="Chatterji S."/>
            <person name="Chinwalla A."/>
            <person name="Civetta A."/>
            <person name="Clifton S.W."/>
            <person name="Comeron J.M."/>
            <person name="Costello J.C."/>
            <person name="Coyne J.A."/>
            <person name="Daub J."/>
            <person name="David R.G."/>
            <person name="Delcher A.L."/>
            <person name="Delehaunty K."/>
            <person name="Do C.B."/>
            <person name="Ebling H."/>
            <person name="Edwards K."/>
            <person name="Eickbush T."/>
            <person name="Evans J.D."/>
            <person name="Filipski A."/>
            <person name="Findeiss S."/>
            <person name="Freyhult E."/>
            <person name="Fulton L."/>
            <person name="Fulton R."/>
            <person name="Garcia A.C."/>
            <person name="Gardiner A."/>
            <person name="Garfield D.A."/>
            <person name="Garvin B.E."/>
            <person name="Gibson G."/>
            <person name="Gilbert D."/>
            <person name="Gnerre S."/>
            <person name="Godfrey J."/>
            <person name="Good R."/>
            <person name="Gotea V."/>
            <person name="Gravely B."/>
            <person name="Greenberg A.J."/>
            <person name="Griffiths-Jones S."/>
            <person name="Gross S."/>
            <person name="Guigo R."/>
            <person name="Gustafson E.A."/>
            <person name="Haerty W."/>
            <person name="Hahn M.W."/>
            <person name="Halligan D.L."/>
            <person name="Halpern A.L."/>
            <person name="Halter G.M."/>
            <person name="Han M.V."/>
            <person name="Heger A."/>
            <person name="Hillier L."/>
            <person name="Hinrichs A.S."/>
            <person name="Holmes I."/>
            <person name="Hoskins R.A."/>
            <person name="Hubisz M.J."/>
            <person name="Hultmark D."/>
            <person name="Huntley M.A."/>
            <person name="Jaffe D.B."/>
            <person name="Jagadeeshan S."/>
            <person name="Jeck W.R."/>
            <person name="Johnson J."/>
            <person name="Jones C.D."/>
            <person name="Jordan W.C."/>
            <person name="Karpen G.H."/>
            <person name="Kataoka E."/>
            <person name="Keightley P.D."/>
            <person name="Kheradpour P."/>
            <person name="Kirkness E.F."/>
            <person name="Koerich L.B."/>
            <person name="Kristiansen K."/>
            <person name="Kudrna D."/>
            <person name="Kulathinal R.J."/>
            <person name="Kumar S."/>
            <person name="Kwok R."/>
            <person name="Lander E."/>
            <person name="Langley C.H."/>
            <person name="Lapoint R."/>
            <person name="Lazzaro B.P."/>
            <person name="Lee S.J."/>
            <person name="Levesque L."/>
            <person name="Li R."/>
            <person name="Lin C.F."/>
            <person name="Lin M.F."/>
            <person name="Lindblad-Toh K."/>
            <person name="Llopart A."/>
            <person name="Long M."/>
            <person name="Low L."/>
            <person name="Lozovsky E."/>
            <person name="Lu J."/>
            <person name="Luo M."/>
            <person name="Machado C.A."/>
            <person name="Makalowski W."/>
            <person name="Marzo M."/>
            <person name="Matsuda M."/>
            <person name="Matzkin L."/>
            <person name="McAllister B."/>
            <person name="McBride C.S."/>
            <person name="McKernan B."/>
            <person name="McKernan K."/>
            <person name="Mendez-Lago M."/>
            <person name="Minx P."/>
            <person name="Mollenhauer M.U."/>
            <person name="Montooth K."/>
            <person name="Mount S.M."/>
            <person name="Mu X."/>
            <person name="Myers E."/>
            <person name="Negre B."/>
            <person name="Newfeld S."/>
            <person name="Nielsen R."/>
            <person name="Noor M.A."/>
            <person name="O'Grady P."/>
            <person name="Pachter L."/>
            <person name="Papaceit M."/>
            <person name="Parisi M.J."/>
            <person name="Parisi M."/>
            <person name="Parts L."/>
            <person name="Pedersen J.S."/>
            <person name="Pesole G."/>
            <person name="Phillippy A.M."/>
            <person name="Ponting C.P."/>
            <person name="Pop M."/>
            <person name="Porcelli D."/>
            <person name="Powell J.R."/>
            <person name="Prohaska S."/>
            <person name="Pruitt K."/>
            <person name="Puig M."/>
            <person name="Quesneville H."/>
            <person name="Ram K.R."/>
            <person name="Rand D."/>
            <person name="Rasmussen M.D."/>
            <person name="Reed L.K."/>
            <person name="Reenan R."/>
            <person name="Reily A."/>
            <person name="Remington K.A."/>
            <person name="Rieger T.T."/>
            <person name="Ritchie M.G."/>
            <person name="Robin C."/>
            <person name="Rogers Y.H."/>
            <person name="Rohde C."/>
            <person name="Rozas J."/>
            <person name="Rubenfield M.J."/>
            <person name="Ruiz A."/>
            <person name="Russo S."/>
            <person name="Salzberg S.L."/>
            <person name="Sanchez-Gracia A."/>
            <person name="Saranga D.J."/>
            <person name="Sato H."/>
            <person name="Schaeffer S.W."/>
            <person name="Schatz M.C."/>
            <person name="Schlenke T."/>
            <person name="Schwartz R."/>
            <person name="Segarra C."/>
            <person name="Singh R.S."/>
            <person name="Sirot L."/>
            <person name="Sirota M."/>
            <person name="Sisneros N.B."/>
            <person name="Smith C.D."/>
            <person name="Smith T.F."/>
            <person name="Spieth J."/>
            <person name="Stage D.E."/>
            <person name="Stark A."/>
            <person name="Stephan W."/>
            <person name="Strausberg R.L."/>
            <person name="Strempel S."/>
            <person name="Sturgill D."/>
            <person name="Sutton G."/>
            <person name="Sutton G.G."/>
            <person name="Tao W."/>
            <person name="Teichmann S."/>
            <person name="Tobari Y.N."/>
            <person name="Tomimura Y."/>
            <person name="Tsolas J.M."/>
            <person name="Valente V.L."/>
            <person name="Venter E."/>
            <person name="Venter J.C."/>
            <person name="Vicario S."/>
            <person name="Vieira F.G."/>
            <person name="Vilella A.J."/>
            <person name="Villasante A."/>
            <person name="Walenz B."/>
            <person name="Wang J."/>
            <person name="Wasserman M."/>
            <person name="Watts T."/>
            <person name="Wilson D."/>
            <person name="Wilson R.K."/>
            <person name="Wing R.A."/>
            <person name="Wolfner M.F."/>
            <person name="Wong A."/>
            <person name="Wong G.K."/>
            <person name="Wu C.I."/>
            <person name="Wu G."/>
            <person name="Yamamoto D."/>
            <person name="Yang H.P."/>
            <person name="Yang S.P."/>
            <person name="Yorke J.A."/>
            <person name="Yoshida K."/>
            <person name="Zdobnov E."/>
            <person name="Zhang P."/>
            <person name="Zhang Y."/>
            <person name="Zimin A.V."/>
            <person name="Baldwin J."/>
            <person name="Abdouelleil A."/>
            <person name="Abdulkadir J."/>
            <person name="Abebe A."/>
            <person name="Abera B."/>
            <person name="Abreu J."/>
            <person name="Acer S.C."/>
            <person name="Aftuck L."/>
            <person name="Alexander A."/>
            <person name="An P."/>
            <person name="Anderson E."/>
            <person name="Anderson S."/>
            <person name="Arachi H."/>
            <person name="Azer M."/>
            <person name="Bachantsang P."/>
            <person name="Barry A."/>
            <person name="Bayul T."/>
            <person name="Berlin A."/>
            <person name="Bessette D."/>
            <person name="Bloom T."/>
            <person name="Blye J."/>
            <person name="Boguslavskiy L."/>
            <person name="Bonnet C."/>
            <person name="Boukhgalter B."/>
            <person name="Bourzgui I."/>
            <person name="Brown A."/>
            <person name="Cahill P."/>
            <person name="Channer S."/>
            <person name="Cheshatsang Y."/>
            <person name="Chuda L."/>
            <person name="Citroen M."/>
            <person name="Collymore A."/>
            <person name="Cooke P."/>
            <person name="Costello M."/>
            <person name="D'Aco K."/>
            <person name="Daza R."/>
            <person name="De Haan G."/>
            <person name="DeGray S."/>
            <person name="DeMaso C."/>
            <person name="Dhargay N."/>
            <person name="Dooley K."/>
            <person name="Dooley E."/>
            <person name="Doricent M."/>
            <person name="Dorje P."/>
            <person name="Dorjee K."/>
            <person name="Dupes A."/>
            <person name="Elong R."/>
            <person name="Falk J."/>
            <person name="Farina A."/>
            <person name="Faro S."/>
            <person name="Ferguson D."/>
            <person name="Fisher S."/>
            <person name="Foley C.D."/>
            <person name="Franke A."/>
            <person name="Friedrich D."/>
            <person name="Gadbois L."/>
            <person name="Gearin G."/>
            <person name="Gearin C.R."/>
            <person name="Giannoukos G."/>
            <person name="Goode T."/>
            <person name="Graham J."/>
            <person name="Grandbois E."/>
            <person name="Grewal S."/>
            <person name="Gyaltsen K."/>
            <person name="Hafez N."/>
            <person name="Hagos B."/>
            <person name="Hall J."/>
            <person name="Henson C."/>
            <person name="Hollinger A."/>
            <person name="Honan T."/>
            <person name="Huard M.D."/>
            <person name="Hughes L."/>
            <person name="Hurhula B."/>
            <person name="Husby M.E."/>
            <person name="Kamat A."/>
            <person name="Kanga B."/>
            <person name="Kashin S."/>
            <person name="Khazanovich D."/>
            <person name="Kisner P."/>
            <person name="Lance K."/>
            <person name="Lara M."/>
            <person name="Lee W."/>
            <person name="Lennon N."/>
            <person name="Letendre F."/>
            <person name="LeVine R."/>
            <person name="Lipovsky A."/>
            <person name="Liu X."/>
            <person name="Liu J."/>
            <person name="Liu S."/>
            <person name="Lokyitsang T."/>
            <person name="Lokyitsang Y."/>
            <person name="Lubonja R."/>
            <person name="Lui A."/>
            <person name="MacDonald P."/>
            <person name="Magnisalis V."/>
            <person name="Maru K."/>
            <person name="Matthews C."/>
            <person name="McCusker W."/>
            <person name="McDonough S."/>
            <person name="Mehta T."/>
            <person name="Meldrim J."/>
            <person name="Meneus L."/>
            <person name="Mihai O."/>
            <person name="Mihalev A."/>
            <person name="Mihova T."/>
            <person name="Mittelman R."/>
            <person name="Mlenga V."/>
            <person name="Montmayeur A."/>
            <person name="Mulrain L."/>
            <person name="Navidi A."/>
            <person name="Naylor J."/>
            <person name="Negash T."/>
            <person name="Nguyen T."/>
            <person name="Nguyen N."/>
            <person name="Nicol R."/>
            <person name="Norbu C."/>
            <person name="Norbu N."/>
            <person name="Novod N."/>
            <person name="O'Neill B."/>
            <person name="Osman S."/>
            <person name="Markiewicz E."/>
            <person name="Oyono O.L."/>
            <person name="Patti C."/>
            <person name="Phunkhang P."/>
            <person name="Pierre F."/>
            <person name="Priest M."/>
            <person name="Raghuraman S."/>
            <person name="Rege F."/>
            <person name="Reyes R."/>
            <person name="Rise C."/>
            <person name="Rogov P."/>
            <person name="Ross K."/>
            <person name="Ryan E."/>
            <person name="Settipalli S."/>
            <person name="Shea T."/>
            <person name="Sherpa N."/>
            <person name="Shi L."/>
            <person name="Shih D."/>
            <person name="Sparrow T."/>
            <person name="Spaulding J."/>
            <person name="Stalker J."/>
            <person name="Stange-Thomann N."/>
            <person name="Stavropoulos S."/>
            <person name="Stone C."/>
            <person name="Strader C."/>
            <person name="Tesfaye S."/>
            <person name="Thomson T."/>
            <person name="Thoulutsang Y."/>
            <person name="Thoulutsang D."/>
            <person name="Topham K."/>
            <person name="Topping I."/>
            <person name="Tsamla T."/>
            <person name="Vassiliev H."/>
            <person name="Vo A."/>
            <person name="Wangchuk T."/>
            <person name="Wangdi T."/>
            <person name="Weiand M."/>
            <person name="Wilkinson J."/>
            <person name="Wilson A."/>
            <person name="Yadav S."/>
            <person name="Young G."/>
            <person name="Yu Q."/>
            <person name="Zembek L."/>
            <person name="Zhong D."/>
            <person name="Zimmer A."/>
            <person name="Zwirko Z."/>
            <person name="Jaffe D.B."/>
            <person name="Alvarez P."/>
            <person name="Brockman W."/>
            <person name="Butler J."/>
            <person name="Chin C."/>
            <person name="Gnerre S."/>
            <person name="Grabherr M."/>
            <person name="Kleber M."/>
            <person name="Mauceli E."/>
            <person name="MacCallum I."/>
        </authorList>
    </citation>
    <scope>NUCLEOTIDE SEQUENCE [LARGE SCALE GENOMIC DNA]</scope>
    <source>
        <strain evidence="3">Tucson 14030-0811.24</strain>
    </source>
</reference>
<dbReference type="EMBL" id="CH964239">
    <property type="protein sequence ID" value="EDW81914.1"/>
    <property type="molecule type" value="Genomic_DNA"/>
</dbReference>
<dbReference type="AlphaFoldDB" id="B4NDU5"/>
<dbReference type="InterPro" id="IPR026187">
    <property type="entry name" value="Aven"/>
</dbReference>
<evidence type="ECO:0000256" key="1">
    <source>
        <dbReference type="SAM" id="MobiDB-lite"/>
    </source>
</evidence>
<dbReference type="GO" id="GO:0010972">
    <property type="term" value="P:negative regulation of G2/M transition of mitotic cell cycle"/>
    <property type="evidence" value="ECO:0007669"/>
    <property type="project" value="EnsemblMetazoa"/>
</dbReference>
<feature type="compositionally biased region" description="Basic residues" evidence="1">
    <location>
        <begin position="10"/>
        <end position="22"/>
    </location>
</feature>
<dbReference type="PANTHER" id="PTHR16524">
    <property type="entry name" value="CELL DEATH REGULATOR AVEN"/>
    <property type="match status" value="1"/>
</dbReference>
<accession>B4NDU5</accession>
<dbReference type="OMA" id="EQWLDSV"/>
<dbReference type="InParanoid" id="B4NDU5"/>
<dbReference type="PhylomeDB" id="B4NDU5"/>
<protein>
    <submittedName>
        <fullName evidence="2">Uncharacterized protein</fullName>
    </submittedName>
</protein>
<evidence type="ECO:0000313" key="3">
    <source>
        <dbReference type="Proteomes" id="UP000007798"/>
    </source>
</evidence>
<proteinExistence type="predicted"/>
<feature type="compositionally biased region" description="Polar residues" evidence="1">
    <location>
        <begin position="215"/>
        <end position="226"/>
    </location>
</feature>
<dbReference type="eggNOG" id="ENOG502S0YI">
    <property type="taxonomic scope" value="Eukaryota"/>
</dbReference>
<organism evidence="2 3">
    <name type="scientific">Drosophila willistoni</name>
    <name type="common">Fruit fly</name>
    <dbReference type="NCBI Taxonomy" id="7260"/>
    <lineage>
        <taxon>Eukaryota</taxon>
        <taxon>Metazoa</taxon>
        <taxon>Ecdysozoa</taxon>
        <taxon>Arthropoda</taxon>
        <taxon>Hexapoda</taxon>
        <taxon>Insecta</taxon>
        <taxon>Pterygota</taxon>
        <taxon>Neoptera</taxon>
        <taxon>Endopterygota</taxon>
        <taxon>Diptera</taxon>
        <taxon>Brachycera</taxon>
        <taxon>Muscomorpha</taxon>
        <taxon>Ephydroidea</taxon>
        <taxon>Drosophilidae</taxon>
        <taxon>Drosophila</taxon>
        <taxon>Sophophora</taxon>
    </lineage>
</organism>
<dbReference type="HOGENOM" id="CLU_931462_0_0_1"/>
<feature type="region of interest" description="Disordered" evidence="1">
    <location>
        <begin position="215"/>
        <end position="250"/>
    </location>
</feature>
<dbReference type="OrthoDB" id="6338233at2759"/>
<feature type="compositionally biased region" description="Low complexity" evidence="1">
    <location>
        <begin position="237"/>
        <end position="248"/>
    </location>
</feature>
<dbReference type="FunCoup" id="B4NDU5">
    <property type="interactions" value="95"/>
</dbReference>
<dbReference type="GO" id="GO:0005829">
    <property type="term" value="C:cytosol"/>
    <property type="evidence" value="ECO:0007669"/>
    <property type="project" value="EnsemblMetazoa"/>
</dbReference>
<evidence type="ECO:0000313" key="2">
    <source>
        <dbReference type="EMBL" id="EDW81914.1"/>
    </source>
</evidence>
<dbReference type="Proteomes" id="UP000007798">
    <property type="component" value="Unassembled WGS sequence"/>
</dbReference>
<feature type="region of interest" description="Disordered" evidence="1">
    <location>
        <begin position="1"/>
        <end position="81"/>
    </location>
</feature>
<gene>
    <name evidence="2" type="primary">Dwil\GK25407</name>
    <name evidence="2" type="ORF">Dwil_GK25407</name>
</gene>
<name>B4NDU5_DROWI</name>
<feature type="compositionally biased region" description="Low complexity" evidence="1">
    <location>
        <begin position="23"/>
        <end position="38"/>
    </location>
</feature>